<dbReference type="RefSeq" id="WP_212532224.1">
    <property type="nucleotide sequence ID" value="NZ_JAGSOG010000228.1"/>
</dbReference>
<feature type="DNA-binding region" description="H-T-H motif" evidence="4">
    <location>
        <begin position="79"/>
        <end position="98"/>
    </location>
</feature>
<dbReference type="PANTHER" id="PTHR30055:SF234">
    <property type="entry name" value="HTH-TYPE TRANSCRIPTIONAL REGULATOR BETI"/>
    <property type="match status" value="1"/>
</dbReference>
<dbReference type="InterPro" id="IPR050109">
    <property type="entry name" value="HTH-type_TetR-like_transc_reg"/>
</dbReference>
<dbReference type="PROSITE" id="PS50977">
    <property type="entry name" value="HTH_TETR_2"/>
    <property type="match status" value="1"/>
</dbReference>
<reference evidence="7" key="1">
    <citation type="submission" date="2021-04" db="EMBL/GenBank/DDBJ databases">
        <title>Genome based classification of Actinospica acidithermotolerans sp. nov., an actinobacterium isolated from an Indonesian hot spring.</title>
        <authorList>
            <person name="Kusuma A.B."/>
            <person name="Putra K.E."/>
            <person name="Nafisah S."/>
            <person name="Loh J."/>
            <person name="Nouioui I."/>
            <person name="Goodfellow M."/>
        </authorList>
    </citation>
    <scope>NUCLEOTIDE SEQUENCE</scope>
    <source>
        <strain evidence="7">CSCA 57</strain>
    </source>
</reference>
<evidence type="ECO:0000313" key="8">
    <source>
        <dbReference type="Proteomes" id="UP000675781"/>
    </source>
</evidence>
<protein>
    <submittedName>
        <fullName evidence="7">TetR/AcrR family transcriptional regulator</fullName>
    </submittedName>
</protein>
<evidence type="ECO:0000256" key="2">
    <source>
        <dbReference type="ARBA" id="ARBA00023125"/>
    </source>
</evidence>
<evidence type="ECO:0000256" key="4">
    <source>
        <dbReference type="PROSITE-ProRule" id="PRU00335"/>
    </source>
</evidence>
<dbReference type="InterPro" id="IPR009057">
    <property type="entry name" value="Homeodomain-like_sf"/>
</dbReference>
<organism evidence="7 8">
    <name type="scientific">Actinospica durhamensis</name>
    <dbReference type="NCBI Taxonomy" id="1508375"/>
    <lineage>
        <taxon>Bacteria</taxon>
        <taxon>Bacillati</taxon>
        <taxon>Actinomycetota</taxon>
        <taxon>Actinomycetes</taxon>
        <taxon>Catenulisporales</taxon>
        <taxon>Actinospicaceae</taxon>
        <taxon>Actinospica</taxon>
    </lineage>
</organism>
<feature type="compositionally biased region" description="Basic and acidic residues" evidence="5">
    <location>
        <begin position="43"/>
        <end position="53"/>
    </location>
</feature>
<dbReference type="AlphaFoldDB" id="A0A941EWR9"/>
<dbReference type="GO" id="GO:0003700">
    <property type="term" value="F:DNA-binding transcription factor activity"/>
    <property type="evidence" value="ECO:0007669"/>
    <property type="project" value="TreeGrafter"/>
</dbReference>
<sequence length="240" mass="26408">MRDITVASTPDYTVRTPRTPGTPGLLPRISGESAPAAAASALPRDRAAARPRERRTLTRADWIGTAVEALARDGLRAVAVEPLAERLGATKGSFYWHFRDRNALLQAAVEHWERTAIDEELERLELIADPIERHNATVAGLNASPKDVKIFMVLLWNADHPVIGPAVERIVHKRMAFSQRLREQAGLSPEQAERSAVHAYSVWLGLQLLRQAVPGLIPQEMNGENLADYVAELGRIAVGL</sequence>
<name>A0A941EWR9_9ACTN</name>
<feature type="region of interest" description="Disordered" evidence="5">
    <location>
        <begin position="1"/>
        <end position="53"/>
    </location>
</feature>
<dbReference type="EMBL" id="JAGSOG010000228">
    <property type="protein sequence ID" value="MBR7837757.1"/>
    <property type="molecule type" value="Genomic_DNA"/>
</dbReference>
<evidence type="ECO:0000259" key="6">
    <source>
        <dbReference type="PROSITE" id="PS50977"/>
    </source>
</evidence>
<dbReference type="SUPFAM" id="SSF46689">
    <property type="entry name" value="Homeodomain-like"/>
    <property type="match status" value="1"/>
</dbReference>
<accession>A0A941EWR9</accession>
<feature type="compositionally biased region" description="Polar residues" evidence="5">
    <location>
        <begin position="1"/>
        <end position="11"/>
    </location>
</feature>
<gene>
    <name evidence="7" type="ORF">KDL01_31065</name>
</gene>
<dbReference type="PRINTS" id="PR00455">
    <property type="entry name" value="HTHTETR"/>
</dbReference>
<keyword evidence="3" id="KW-0804">Transcription</keyword>
<keyword evidence="8" id="KW-1185">Reference proteome</keyword>
<comment type="caution">
    <text evidence="7">The sequence shown here is derived from an EMBL/GenBank/DDBJ whole genome shotgun (WGS) entry which is preliminary data.</text>
</comment>
<keyword evidence="2 4" id="KW-0238">DNA-binding</keyword>
<dbReference type="Pfam" id="PF00440">
    <property type="entry name" value="TetR_N"/>
    <property type="match status" value="1"/>
</dbReference>
<dbReference type="InterPro" id="IPR001647">
    <property type="entry name" value="HTH_TetR"/>
</dbReference>
<dbReference type="PANTHER" id="PTHR30055">
    <property type="entry name" value="HTH-TYPE TRANSCRIPTIONAL REGULATOR RUTR"/>
    <property type="match status" value="1"/>
</dbReference>
<dbReference type="Proteomes" id="UP000675781">
    <property type="component" value="Unassembled WGS sequence"/>
</dbReference>
<evidence type="ECO:0000256" key="5">
    <source>
        <dbReference type="SAM" id="MobiDB-lite"/>
    </source>
</evidence>
<keyword evidence="1" id="KW-0805">Transcription regulation</keyword>
<feature type="domain" description="HTH tetR-type" evidence="6">
    <location>
        <begin position="56"/>
        <end position="116"/>
    </location>
</feature>
<evidence type="ECO:0000256" key="1">
    <source>
        <dbReference type="ARBA" id="ARBA00023015"/>
    </source>
</evidence>
<dbReference type="GO" id="GO:0000976">
    <property type="term" value="F:transcription cis-regulatory region binding"/>
    <property type="evidence" value="ECO:0007669"/>
    <property type="project" value="TreeGrafter"/>
</dbReference>
<feature type="compositionally biased region" description="Low complexity" evidence="5">
    <location>
        <begin position="15"/>
        <end position="42"/>
    </location>
</feature>
<proteinExistence type="predicted"/>
<dbReference type="Gene3D" id="1.10.357.10">
    <property type="entry name" value="Tetracycline Repressor, domain 2"/>
    <property type="match status" value="1"/>
</dbReference>
<evidence type="ECO:0000313" key="7">
    <source>
        <dbReference type="EMBL" id="MBR7837757.1"/>
    </source>
</evidence>
<evidence type="ECO:0000256" key="3">
    <source>
        <dbReference type="ARBA" id="ARBA00023163"/>
    </source>
</evidence>